<evidence type="ECO:0000256" key="7">
    <source>
        <dbReference type="ARBA" id="ARBA00022741"/>
    </source>
</evidence>
<evidence type="ECO:0000256" key="10">
    <source>
        <dbReference type="ARBA" id="ARBA00048721"/>
    </source>
</evidence>
<dbReference type="CDD" id="cd02165">
    <property type="entry name" value="NMNAT"/>
    <property type="match status" value="1"/>
</dbReference>
<keyword evidence="9 11" id="KW-0520">NAD</keyword>
<comment type="similarity">
    <text evidence="3 11">Belongs to the NadD family.</text>
</comment>
<dbReference type="Gene3D" id="3.40.50.620">
    <property type="entry name" value="HUPs"/>
    <property type="match status" value="1"/>
</dbReference>
<organism evidence="13 14">
    <name type="scientific">Alloalcanivorax gelatiniphagus</name>
    <dbReference type="NCBI Taxonomy" id="1194167"/>
    <lineage>
        <taxon>Bacteria</taxon>
        <taxon>Pseudomonadati</taxon>
        <taxon>Pseudomonadota</taxon>
        <taxon>Gammaproteobacteria</taxon>
        <taxon>Oceanospirillales</taxon>
        <taxon>Alcanivoracaceae</taxon>
        <taxon>Alloalcanivorax</taxon>
    </lineage>
</organism>
<keyword evidence="4 11" id="KW-0662">Pyridine nucleotide biosynthesis</keyword>
<dbReference type="PANTHER" id="PTHR39321">
    <property type="entry name" value="NICOTINATE-NUCLEOTIDE ADENYLYLTRANSFERASE-RELATED"/>
    <property type="match status" value="1"/>
</dbReference>
<dbReference type="Proteomes" id="UP000739180">
    <property type="component" value="Unassembled WGS sequence"/>
</dbReference>
<evidence type="ECO:0000259" key="12">
    <source>
        <dbReference type="Pfam" id="PF01467"/>
    </source>
</evidence>
<dbReference type="InterPro" id="IPR004821">
    <property type="entry name" value="Cyt_trans-like"/>
</dbReference>
<evidence type="ECO:0000256" key="5">
    <source>
        <dbReference type="ARBA" id="ARBA00022679"/>
    </source>
</evidence>
<comment type="catalytic activity">
    <reaction evidence="10 11">
        <text>nicotinate beta-D-ribonucleotide + ATP + H(+) = deamido-NAD(+) + diphosphate</text>
        <dbReference type="Rhea" id="RHEA:22860"/>
        <dbReference type="ChEBI" id="CHEBI:15378"/>
        <dbReference type="ChEBI" id="CHEBI:30616"/>
        <dbReference type="ChEBI" id="CHEBI:33019"/>
        <dbReference type="ChEBI" id="CHEBI:57502"/>
        <dbReference type="ChEBI" id="CHEBI:58437"/>
        <dbReference type="EC" id="2.7.7.18"/>
    </reaction>
</comment>
<evidence type="ECO:0000256" key="9">
    <source>
        <dbReference type="ARBA" id="ARBA00023027"/>
    </source>
</evidence>
<sequence length="230" mass="25246">MPALKPLILFGGTFDPIHRAHVHAALAVSRALGNAPVHLLPNAVPPHRPQPQASGAQRLAMVRQACAGHPQLIADDWELRERGGAPSFTLNTLKHFRRLIGRRPLVFVVGADSFAQLDRWHRWREYAALCHLAVVPRPGAAPAPLRVQRAFPRAPGRLLRARPAGRRLMLARPVLDVAASDIRETLRAHGDSPLLTPAVRAHIHRHGLYNQSVHRGNAADNPVHALNEAP</sequence>
<keyword evidence="14" id="KW-1185">Reference proteome</keyword>
<feature type="domain" description="Cytidyltransferase-like" evidence="12">
    <location>
        <begin position="9"/>
        <end position="163"/>
    </location>
</feature>
<reference evidence="13 14" key="1">
    <citation type="submission" date="2019-05" db="EMBL/GenBank/DDBJ databases">
        <title>Genome of Alcanivorax gelatiniphagus, an oil degrading marine bacteria.</title>
        <authorList>
            <person name="Kwon K.K."/>
        </authorList>
    </citation>
    <scope>NUCLEOTIDE SEQUENCE [LARGE SCALE GENOMIC DNA]</scope>
    <source>
        <strain evidence="13 14">MEBiC 08158</strain>
    </source>
</reference>
<dbReference type="SUPFAM" id="SSF52374">
    <property type="entry name" value="Nucleotidylyl transferase"/>
    <property type="match status" value="1"/>
</dbReference>
<name>A0ABY2XLN5_9GAMM</name>
<dbReference type="PANTHER" id="PTHR39321:SF3">
    <property type="entry name" value="PHOSPHOPANTETHEINE ADENYLYLTRANSFERASE"/>
    <property type="match status" value="1"/>
</dbReference>
<dbReference type="InterPro" id="IPR005248">
    <property type="entry name" value="NadD/NMNAT"/>
</dbReference>
<keyword evidence="5 11" id="KW-0808">Transferase</keyword>
<keyword evidence="7 11" id="KW-0547">Nucleotide-binding</keyword>
<dbReference type="EMBL" id="VCQT01000036">
    <property type="protein sequence ID" value="TMW12196.1"/>
    <property type="molecule type" value="Genomic_DNA"/>
</dbReference>
<dbReference type="EC" id="2.7.7.18" evidence="11"/>
<dbReference type="GO" id="GO:0004515">
    <property type="term" value="F:nicotinate-nucleotide adenylyltransferase activity"/>
    <property type="evidence" value="ECO:0007669"/>
    <property type="project" value="UniProtKB-EC"/>
</dbReference>
<dbReference type="NCBIfam" id="TIGR00482">
    <property type="entry name" value="nicotinate (nicotinamide) nucleotide adenylyltransferase"/>
    <property type="match status" value="1"/>
</dbReference>
<dbReference type="HAMAP" id="MF_00244">
    <property type="entry name" value="NaMN_adenylyltr"/>
    <property type="match status" value="1"/>
</dbReference>
<dbReference type="Pfam" id="PF01467">
    <property type="entry name" value="CTP_transf_like"/>
    <property type="match status" value="1"/>
</dbReference>
<comment type="function">
    <text evidence="1 11">Catalyzes the reversible adenylation of nicotinate mononucleotide (NaMN) to nicotinic acid adenine dinucleotide (NaAD).</text>
</comment>
<comment type="pathway">
    <text evidence="2 11">Cofactor biosynthesis; NAD(+) biosynthesis; deamido-NAD(+) from nicotinate D-ribonucleotide: step 1/1.</text>
</comment>
<accession>A0ABY2XLN5</accession>
<evidence type="ECO:0000256" key="2">
    <source>
        <dbReference type="ARBA" id="ARBA00005019"/>
    </source>
</evidence>
<dbReference type="RefSeq" id="WP_138772870.1">
    <property type="nucleotide sequence ID" value="NZ_VCQT01000036.1"/>
</dbReference>
<keyword evidence="6 11" id="KW-0548">Nucleotidyltransferase</keyword>
<evidence type="ECO:0000256" key="8">
    <source>
        <dbReference type="ARBA" id="ARBA00022840"/>
    </source>
</evidence>
<evidence type="ECO:0000256" key="11">
    <source>
        <dbReference type="HAMAP-Rule" id="MF_00244"/>
    </source>
</evidence>
<comment type="caution">
    <text evidence="13">The sequence shown here is derived from an EMBL/GenBank/DDBJ whole genome shotgun (WGS) entry which is preliminary data.</text>
</comment>
<gene>
    <name evidence="11 13" type="primary">nadD</name>
    <name evidence="13" type="ORF">FGS76_11940</name>
</gene>
<evidence type="ECO:0000256" key="4">
    <source>
        <dbReference type="ARBA" id="ARBA00022642"/>
    </source>
</evidence>
<dbReference type="InterPro" id="IPR014729">
    <property type="entry name" value="Rossmann-like_a/b/a_fold"/>
</dbReference>
<proteinExistence type="inferred from homology"/>
<evidence type="ECO:0000313" key="14">
    <source>
        <dbReference type="Proteomes" id="UP000739180"/>
    </source>
</evidence>
<protein>
    <recommendedName>
        <fullName evidence="11">Probable nicotinate-nucleotide adenylyltransferase</fullName>
        <ecNumber evidence="11">2.7.7.18</ecNumber>
    </recommendedName>
    <alternativeName>
        <fullName evidence="11">Deamido-NAD(+) diphosphorylase</fullName>
    </alternativeName>
    <alternativeName>
        <fullName evidence="11">Deamido-NAD(+) pyrophosphorylase</fullName>
    </alternativeName>
    <alternativeName>
        <fullName evidence="11">Nicotinate mononucleotide adenylyltransferase</fullName>
        <shortName evidence="11">NaMN adenylyltransferase</shortName>
    </alternativeName>
</protein>
<evidence type="ECO:0000313" key="13">
    <source>
        <dbReference type="EMBL" id="TMW12196.1"/>
    </source>
</evidence>
<keyword evidence="8 11" id="KW-0067">ATP-binding</keyword>
<evidence type="ECO:0000256" key="1">
    <source>
        <dbReference type="ARBA" id="ARBA00002324"/>
    </source>
</evidence>
<evidence type="ECO:0000256" key="6">
    <source>
        <dbReference type="ARBA" id="ARBA00022695"/>
    </source>
</evidence>
<evidence type="ECO:0000256" key="3">
    <source>
        <dbReference type="ARBA" id="ARBA00009014"/>
    </source>
</evidence>
<dbReference type="NCBIfam" id="NF000839">
    <property type="entry name" value="PRK00071.1-1"/>
    <property type="match status" value="1"/>
</dbReference>